<sequence length="200" mass="21292">MADKLTENRAMSDLLAKNWWAIALRGVLAIVVGLIALAAPGLALLSFALVFAAYLIADGLVGVTSAIWAARSHERWGMLLAEGVLNLVVGVVAAFFPLAAVLAFALLAAFWALVTGGLMLASAYSLTAKHGRWWMVLSGVVSIVFGIALLIAPLLGAVVLTWWFAGYALAFGAFMLVLAFRLRKERRQNPTVSSDAPPRV</sequence>
<reference evidence="2 3" key="1">
    <citation type="submission" date="2020-08" db="EMBL/GenBank/DDBJ databases">
        <title>Genomic Encyclopedia of Type Strains, Phase IV (KMG-IV): sequencing the most valuable type-strain genomes for metagenomic binning, comparative biology and taxonomic classification.</title>
        <authorList>
            <person name="Goeker M."/>
        </authorList>
    </citation>
    <scope>NUCLEOTIDE SEQUENCE [LARGE SCALE GENOMIC DNA]</scope>
    <source>
        <strain evidence="2 3">DSM 25481</strain>
    </source>
</reference>
<dbReference type="Pfam" id="PF03729">
    <property type="entry name" value="DUF308"/>
    <property type="match status" value="2"/>
</dbReference>
<keyword evidence="1" id="KW-0812">Transmembrane</keyword>
<comment type="caution">
    <text evidence="2">The sequence shown here is derived from an EMBL/GenBank/DDBJ whole genome shotgun (WGS) entry which is preliminary data.</text>
</comment>
<keyword evidence="3" id="KW-1185">Reference proteome</keyword>
<accession>A0A7W6D5M9</accession>
<keyword evidence="1" id="KW-1133">Transmembrane helix</keyword>
<keyword evidence="1" id="KW-0472">Membrane</keyword>
<evidence type="ECO:0000256" key="1">
    <source>
        <dbReference type="SAM" id="Phobius"/>
    </source>
</evidence>
<feature type="transmembrane region" description="Helical" evidence="1">
    <location>
        <begin position="133"/>
        <end position="155"/>
    </location>
</feature>
<feature type="transmembrane region" description="Helical" evidence="1">
    <location>
        <begin position="161"/>
        <end position="180"/>
    </location>
</feature>
<evidence type="ECO:0000313" key="2">
    <source>
        <dbReference type="EMBL" id="MBB3973588.1"/>
    </source>
</evidence>
<feature type="transmembrane region" description="Helical" evidence="1">
    <location>
        <begin position="45"/>
        <end position="69"/>
    </location>
</feature>
<dbReference type="Proteomes" id="UP000528964">
    <property type="component" value="Unassembled WGS sequence"/>
</dbReference>
<dbReference type="InterPro" id="IPR052712">
    <property type="entry name" value="Acid_resist_chaperone_HdeD"/>
</dbReference>
<feature type="transmembrane region" description="Helical" evidence="1">
    <location>
        <begin position="20"/>
        <end position="39"/>
    </location>
</feature>
<dbReference type="GO" id="GO:0005886">
    <property type="term" value="C:plasma membrane"/>
    <property type="evidence" value="ECO:0007669"/>
    <property type="project" value="TreeGrafter"/>
</dbReference>
<gene>
    <name evidence="2" type="ORF">GGR24_002258</name>
</gene>
<dbReference type="AlphaFoldDB" id="A0A7W6D5M9"/>
<dbReference type="SUPFAM" id="SSF103473">
    <property type="entry name" value="MFS general substrate transporter"/>
    <property type="match status" value="1"/>
</dbReference>
<feature type="transmembrane region" description="Helical" evidence="1">
    <location>
        <begin position="76"/>
        <end position="96"/>
    </location>
</feature>
<feature type="transmembrane region" description="Helical" evidence="1">
    <location>
        <begin position="102"/>
        <end position="121"/>
    </location>
</feature>
<name>A0A7W6D5M9_9HYPH</name>
<evidence type="ECO:0000313" key="3">
    <source>
        <dbReference type="Proteomes" id="UP000528964"/>
    </source>
</evidence>
<proteinExistence type="predicted"/>
<dbReference type="InterPro" id="IPR036259">
    <property type="entry name" value="MFS_trans_sf"/>
</dbReference>
<protein>
    <submittedName>
        <fullName evidence="2">Uncharacterized membrane protein HdeD (DUF308 family)</fullName>
    </submittedName>
</protein>
<dbReference type="PANTHER" id="PTHR34989:SF1">
    <property type="entry name" value="PROTEIN HDED"/>
    <property type="match status" value="1"/>
</dbReference>
<organism evidence="2 3">
    <name type="scientific">Hansschlegelia beijingensis</name>
    <dbReference type="NCBI Taxonomy" id="1133344"/>
    <lineage>
        <taxon>Bacteria</taxon>
        <taxon>Pseudomonadati</taxon>
        <taxon>Pseudomonadota</taxon>
        <taxon>Alphaproteobacteria</taxon>
        <taxon>Hyphomicrobiales</taxon>
        <taxon>Methylopilaceae</taxon>
        <taxon>Hansschlegelia</taxon>
    </lineage>
</organism>
<dbReference type="PANTHER" id="PTHR34989">
    <property type="entry name" value="PROTEIN HDED"/>
    <property type="match status" value="1"/>
</dbReference>
<dbReference type="RefSeq" id="WP_183395446.1">
    <property type="nucleotide sequence ID" value="NZ_JACIDR010000003.1"/>
</dbReference>
<dbReference type="EMBL" id="JACIDR010000003">
    <property type="protein sequence ID" value="MBB3973588.1"/>
    <property type="molecule type" value="Genomic_DNA"/>
</dbReference>
<dbReference type="InterPro" id="IPR005325">
    <property type="entry name" value="DUF308_memb"/>
</dbReference>